<evidence type="ECO:0000313" key="4">
    <source>
        <dbReference type="Proteomes" id="UP001218188"/>
    </source>
</evidence>
<feature type="region of interest" description="Disordered" evidence="1">
    <location>
        <begin position="310"/>
        <end position="359"/>
    </location>
</feature>
<sequence>MNFLATLRYLVFAVFIVCDAVLASVAVWNASLVSPQGRDTRIDTYLVVIGALGLALTFAIIFVELVRRNAFTSRIWFEILWTALFFLLDLAGAAILTAVGPDDMCTPTKQKSKALPPGSCVSSRVLTGFTWLCTFVLLIYLVLLLLLTIINRNNDQVPRIWECTIHNFPPLTAPRSNAPVLPFSKDKMAEVVTPPPQRPNTVPSALYSMRSIGLGSQYQIEHFRPPRRSSGSAILASSPVASPADYLHRTPSNAGTVQAAVALYPQFLSSAYVSRPPAAHMQPTQPVNRPPPPLGDWPRADAPLRIKRKVPPTMGAGVGQTDIAARPLGPRIRSGTTGTRPPPLDLTSISTRRDRERNS</sequence>
<dbReference type="AlphaFoldDB" id="A0AAD6XG03"/>
<name>A0AAD6XG03_9AGAR</name>
<keyword evidence="2" id="KW-0812">Transmembrane</keyword>
<feature type="transmembrane region" description="Helical" evidence="2">
    <location>
        <begin position="7"/>
        <end position="30"/>
    </location>
</feature>
<keyword evidence="2" id="KW-0472">Membrane</keyword>
<evidence type="ECO:0000256" key="1">
    <source>
        <dbReference type="SAM" id="MobiDB-lite"/>
    </source>
</evidence>
<comment type="caution">
    <text evidence="3">The sequence shown here is derived from an EMBL/GenBank/DDBJ whole genome shotgun (WGS) entry which is preliminary data.</text>
</comment>
<keyword evidence="4" id="KW-1185">Reference proteome</keyword>
<proteinExistence type="predicted"/>
<dbReference type="EMBL" id="JARJCM010000002">
    <property type="protein sequence ID" value="KAJ7046671.1"/>
    <property type="molecule type" value="Genomic_DNA"/>
</dbReference>
<keyword evidence="2" id="KW-1133">Transmembrane helix</keyword>
<protein>
    <recommendedName>
        <fullName evidence="5">MARVEL domain-containing protein</fullName>
    </recommendedName>
</protein>
<evidence type="ECO:0008006" key="5">
    <source>
        <dbReference type="Google" id="ProtNLM"/>
    </source>
</evidence>
<accession>A0AAD6XG03</accession>
<feature type="transmembrane region" description="Helical" evidence="2">
    <location>
        <begin position="42"/>
        <end position="63"/>
    </location>
</feature>
<feature type="transmembrane region" description="Helical" evidence="2">
    <location>
        <begin position="129"/>
        <end position="150"/>
    </location>
</feature>
<feature type="transmembrane region" description="Helical" evidence="2">
    <location>
        <begin position="75"/>
        <end position="99"/>
    </location>
</feature>
<evidence type="ECO:0000256" key="2">
    <source>
        <dbReference type="SAM" id="Phobius"/>
    </source>
</evidence>
<reference evidence="3" key="1">
    <citation type="submission" date="2023-03" db="EMBL/GenBank/DDBJ databases">
        <title>Massive genome expansion in bonnet fungi (Mycena s.s.) driven by repeated elements and novel gene families across ecological guilds.</title>
        <authorList>
            <consortium name="Lawrence Berkeley National Laboratory"/>
            <person name="Harder C.B."/>
            <person name="Miyauchi S."/>
            <person name="Viragh M."/>
            <person name="Kuo A."/>
            <person name="Thoen E."/>
            <person name="Andreopoulos B."/>
            <person name="Lu D."/>
            <person name="Skrede I."/>
            <person name="Drula E."/>
            <person name="Henrissat B."/>
            <person name="Morin E."/>
            <person name="Kohler A."/>
            <person name="Barry K."/>
            <person name="LaButti K."/>
            <person name="Morin E."/>
            <person name="Salamov A."/>
            <person name="Lipzen A."/>
            <person name="Mereny Z."/>
            <person name="Hegedus B."/>
            <person name="Baldrian P."/>
            <person name="Stursova M."/>
            <person name="Weitz H."/>
            <person name="Taylor A."/>
            <person name="Grigoriev I.V."/>
            <person name="Nagy L.G."/>
            <person name="Martin F."/>
            <person name="Kauserud H."/>
        </authorList>
    </citation>
    <scope>NUCLEOTIDE SEQUENCE</scope>
    <source>
        <strain evidence="3">CBHHK200</strain>
    </source>
</reference>
<organism evidence="3 4">
    <name type="scientific">Mycena alexandri</name>
    <dbReference type="NCBI Taxonomy" id="1745969"/>
    <lineage>
        <taxon>Eukaryota</taxon>
        <taxon>Fungi</taxon>
        <taxon>Dikarya</taxon>
        <taxon>Basidiomycota</taxon>
        <taxon>Agaricomycotina</taxon>
        <taxon>Agaricomycetes</taxon>
        <taxon>Agaricomycetidae</taxon>
        <taxon>Agaricales</taxon>
        <taxon>Marasmiineae</taxon>
        <taxon>Mycenaceae</taxon>
        <taxon>Mycena</taxon>
    </lineage>
</organism>
<dbReference type="Proteomes" id="UP001218188">
    <property type="component" value="Unassembled WGS sequence"/>
</dbReference>
<gene>
    <name evidence="3" type="ORF">C8F04DRAFT_1061311</name>
</gene>
<evidence type="ECO:0000313" key="3">
    <source>
        <dbReference type="EMBL" id="KAJ7046671.1"/>
    </source>
</evidence>